<accession>A0ABM1QXG1</accession>
<dbReference type="Proteomes" id="UP000694864">
    <property type="component" value="Chromosome 14"/>
</dbReference>
<dbReference type="InterPro" id="IPR024768">
    <property type="entry name" value="Marf1"/>
</dbReference>
<dbReference type="InterPro" id="IPR013087">
    <property type="entry name" value="Znf_C2H2_type"/>
</dbReference>
<reference evidence="2" key="1">
    <citation type="journal article" date="2014" name="Nat. Commun.">
        <title>The emerging biofuel crop Camelina sativa retains a highly undifferentiated hexaploid genome structure.</title>
        <authorList>
            <person name="Kagale S."/>
            <person name="Koh C."/>
            <person name="Nixon J."/>
            <person name="Bollina V."/>
            <person name="Clarke W.E."/>
            <person name="Tuteja R."/>
            <person name="Spillane C."/>
            <person name="Robinson S.J."/>
            <person name="Links M.G."/>
            <person name="Clarke C."/>
            <person name="Higgins E.E."/>
            <person name="Huebert T."/>
            <person name="Sharpe A.G."/>
            <person name="Parkin I.A."/>
        </authorList>
    </citation>
    <scope>NUCLEOTIDE SEQUENCE [LARGE SCALE GENOMIC DNA]</scope>
    <source>
        <strain evidence="2">cv. DH55</strain>
    </source>
</reference>
<dbReference type="GeneID" id="104743104"/>
<evidence type="ECO:0000313" key="3">
    <source>
        <dbReference type="RefSeq" id="XP_019091449.1"/>
    </source>
</evidence>
<name>A0ABM1QXG1_CAMSA</name>
<gene>
    <name evidence="3" type="primary">LOC104743104</name>
</gene>
<keyword evidence="2" id="KW-1185">Reference proteome</keyword>
<dbReference type="RefSeq" id="XP_019091449.1">
    <property type="nucleotide sequence ID" value="XM_019235904.1"/>
</dbReference>
<proteinExistence type="predicted"/>
<protein>
    <submittedName>
        <fullName evidence="3">Uncharacterized protein LOC104743104</fullName>
    </submittedName>
</protein>
<reference evidence="3" key="2">
    <citation type="submission" date="2025-08" db="UniProtKB">
        <authorList>
            <consortium name="RefSeq"/>
        </authorList>
    </citation>
    <scope>IDENTIFICATION</scope>
    <source>
        <tissue evidence="3">Leaf</tissue>
    </source>
</reference>
<dbReference type="CDD" id="cd10910">
    <property type="entry name" value="PIN_limkain_b1_N_like"/>
    <property type="match status" value="1"/>
</dbReference>
<dbReference type="PROSITE" id="PS00028">
    <property type="entry name" value="ZINC_FINGER_C2H2_1"/>
    <property type="match status" value="1"/>
</dbReference>
<dbReference type="PANTHER" id="PTHR14379:SF19">
    <property type="entry name" value="ENDONUCLEASE OR GLYCOSYL HYDROLASE-RELATED"/>
    <property type="match status" value="1"/>
</dbReference>
<evidence type="ECO:0000313" key="2">
    <source>
        <dbReference type="Proteomes" id="UP000694864"/>
    </source>
</evidence>
<sequence>MVISDAKIFACLPRSLKLRFNLLRPFPIKSLELFSWSDSVELEDFKCSDSPRSFCSVCDREFRRQNIFIKHLSKPFHQQKLSKLLPLSHELQSLSAPLGDPVKQNPEAVTSVFWDIKTYPVPRDCDPRRVGPCIKQFLKKKGYSGPLTITAIGVLTDVPNDILEGVYSSGVSLNNICSG</sequence>
<organism evidence="2 3">
    <name type="scientific">Camelina sativa</name>
    <name type="common">False flax</name>
    <name type="synonym">Myagrum sativum</name>
    <dbReference type="NCBI Taxonomy" id="90675"/>
    <lineage>
        <taxon>Eukaryota</taxon>
        <taxon>Viridiplantae</taxon>
        <taxon>Streptophyta</taxon>
        <taxon>Embryophyta</taxon>
        <taxon>Tracheophyta</taxon>
        <taxon>Spermatophyta</taxon>
        <taxon>Magnoliopsida</taxon>
        <taxon>eudicotyledons</taxon>
        <taxon>Gunneridae</taxon>
        <taxon>Pentapetalae</taxon>
        <taxon>rosids</taxon>
        <taxon>malvids</taxon>
        <taxon>Brassicales</taxon>
        <taxon>Brassicaceae</taxon>
        <taxon>Camelineae</taxon>
        <taxon>Camelina</taxon>
    </lineage>
</organism>
<feature type="domain" description="C2H2-type" evidence="1">
    <location>
        <begin position="55"/>
        <end position="77"/>
    </location>
</feature>
<dbReference type="PANTHER" id="PTHR14379">
    <property type="entry name" value="LIMKAIN B LKAP"/>
    <property type="match status" value="1"/>
</dbReference>
<evidence type="ECO:0000259" key="1">
    <source>
        <dbReference type="PROSITE" id="PS00028"/>
    </source>
</evidence>